<proteinExistence type="predicted"/>
<organism evidence="1 2">
    <name type="scientific">Saccharibacter floricola DSM 15669</name>
    <dbReference type="NCBI Taxonomy" id="1123227"/>
    <lineage>
        <taxon>Bacteria</taxon>
        <taxon>Pseudomonadati</taxon>
        <taxon>Pseudomonadota</taxon>
        <taxon>Alphaproteobacteria</taxon>
        <taxon>Acetobacterales</taxon>
        <taxon>Acetobacteraceae</taxon>
        <taxon>Saccharibacter</taxon>
    </lineage>
</organism>
<evidence type="ECO:0000313" key="2">
    <source>
        <dbReference type="Proteomes" id="UP001062901"/>
    </source>
</evidence>
<dbReference type="RefSeq" id="WP_018979804.1">
    <property type="nucleotide sequence ID" value="NZ_BAQD01000003.1"/>
</dbReference>
<sequence>MFLDAFQNDDIHTMREKLFARFYTAGGDGHVPNMWQEHAMRFLEALFMPLSYLVEFGILSPKFATLHDYLELPHIENLAWSGVVSGGVTASVDLKEGDARCQRLYRAVIEKCRSLRRYLERLSGRWTAGAEESFLQRERDVEDRLRMLKHHRYITEEIRMEMAQLL</sequence>
<gene>
    <name evidence="1" type="ORF">AA15669_0263</name>
</gene>
<dbReference type="EMBL" id="BAQD01000003">
    <property type="protein sequence ID" value="GBQ05018.1"/>
    <property type="molecule type" value="Genomic_DNA"/>
</dbReference>
<evidence type="ECO:0000313" key="1">
    <source>
        <dbReference type="EMBL" id="GBQ05018.1"/>
    </source>
</evidence>
<accession>A0ABQ0NWX2</accession>
<comment type="caution">
    <text evidence="1">The sequence shown here is derived from an EMBL/GenBank/DDBJ whole genome shotgun (WGS) entry which is preliminary data.</text>
</comment>
<keyword evidence="2" id="KW-1185">Reference proteome</keyword>
<dbReference type="Proteomes" id="UP001062901">
    <property type="component" value="Unassembled WGS sequence"/>
</dbReference>
<protein>
    <submittedName>
        <fullName evidence="1">Uncharacterized protein</fullName>
    </submittedName>
</protein>
<name>A0ABQ0NWX2_9PROT</name>
<reference evidence="1" key="1">
    <citation type="submission" date="2013-04" db="EMBL/GenBank/DDBJ databases">
        <title>The genome sequencing project of 58 acetic acid bacteria.</title>
        <authorList>
            <person name="Okamoto-Kainuma A."/>
            <person name="Ishikawa M."/>
            <person name="Umino S."/>
            <person name="Koizumi Y."/>
            <person name="Shiwa Y."/>
            <person name="Yoshikawa H."/>
            <person name="Matsutani M."/>
            <person name="Matsushita K."/>
        </authorList>
    </citation>
    <scope>NUCLEOTIDE SEQUENCE</scope>
    <source>
        <strain evidence="1">DSM 15669</strain>
    </source>
</reference>